<dbReference type="InterPro" id="IPR036526">
    <property type="entry name" value="C-N_Hydrolase_sf"/>
</dbReference>
<dbReference type="PANTHER" id="PTHR43674:SF16">
    <property type="entry name" value="CARBON-NITROGEN FAMILY, PUTATIVE (AFU_ORTHOLOGUE AFUA_5G02350)-RELATED"/>
    <property type="match status" value="1"/>
</dbReference>
<organism evidence="4 5">
    <name type="scientific">Angustibacter luteus</name>
    <dbReference type="NCBI Taxonomy" id="658456"/>
    <lineage>
        <taxon>Bacteria</taxon>
        <taxon>Bacillati</taxon>
        <taxon>Actinomycetota</taxon>
        <taxon>Actinomycetes</taxon>
        <taxon>Kineosporiales</taxon>
        <taxon>Kineosporiaceae</taxon>
    </lineage>
</organism>
<dbReference type="InterPro" id="IPR003010">
    <property type="entry name" value="C-N_Hydrolase"/>
</dbReference>
<reference evidence="5" key="1">
    <citation type="journal article" date="2019" name="Int. J. Syst. Evol. Microbiol.">
        <title>The Global Catalogue of Microorganisms (GCM) 10K type strain sequencing project: providing services to taxonomists for standard genome sequencing and annotation.</title>
        <authorList>
            <consortium name="The Broad Institute Genomics Platform"/>
            <consortium name="The Broad Institute Genome Sequencing Center for Infectious Disease"/>
            <person name="Wu L."/>
            <person name="Ma J."/>
        </authorList>
    </citation>
    <scope>NUCLEOTIDE SEQUENCE [LARGE SCALE GENOMIC DNA]</scope>
    <source>
        <strain evidence="5">KACC 14249</strain>
    </source>
</reference>
<dbReference type="PANTHER" id="PTHR43674">
    <property type="entry name" value="NITRILASE C965.09-RELATED"/>
    <property type="match status" value="1"/>
</dbReference>
<evidence type="ECO:0000256" key="2">
    <source>
        <dbReference type="SAM" id="MobiDB-lite"/>
    </source>
</evidence>
<evidence type="ECO:0000313" key="5">
    <source>
        <dbReference type="Proteomes" id="UP001596189"/>
    </source>
</evidence>
<keyword evidence="1 4" id="KW-0378">Hydrolase</keyword>
<evidence type="ECO:0000313" key="4">
    <source>
        <dbReference type="EMBL" id="MFC6005894.1"/>
    </source>
</evidence>
<evidence type="ECO:0000256" key="1">
    <source>
        <dbReference type="ARBA" id="ARBA00022801"/>
    </source>
</evidence>
<comment type="caution">
    <text evidence="4">The sequence shown here is derived from an EMBL/GenBank/DDBJ whole genome shotgun (WGS) entry which is preliminary data.</text>
</comment>
<proteinExistence type="predicted"/>
<feature type="region of interest" description="Disordered" evidence="2">
    <location>
        <begin position="290"/>
        <end position="312"/>
    </location>
</feature>
<evidence type="ECO:0000259" key="3">
    <source>
        <dbReference type="PROSITE" id="PS50263"/>
    </source>
</evidence>
<dbReference type="SUPFAM" id="SSF56317">
    <property type="entry name" value="Carbon-nitrogen hydrolase"/>
    <property type="match status" value="1"/>
</dbReference>
<protein>
    <submittedName>
        <fullName evidence="4">Carbon-nitrogen hydrolase family protein</fullName>
    </submittedName>
</protein>
<dbReference type="CDD" id="cd07197">
    <property type="entry name" value="nitrilase"/>
    <property type="match status" value="1"/>
</dbReference>
<dbReference type="RefSeq" id="WP_345716767.1">
    <property type="nucleotide sequence ID" value="NZ_BAABFP010000005.1"/>
</dbReference>
<keyword evidence="5" id="KW-1185">Reference proteome</keyword>
<dbReference type="PROSITE" id="PS50263">
    <property type="entry name" value="CN_HYDROLASE"/>
    <property type="match status" value="1"/>
</dbReference>
<dbReference type="GO" id="GO:0016787">
    <property type="term" value="F:hydrolase activity"/>
    <property type="evidence" value="ECO:0007669"/>
    <property type="project" value="UniProtKB-KW"/>
</dbReference>
<name>A0ABW1J9G1_9ACTN</name>
<dbReference type="EMBL" id="JBHSRD010000002">
    <property type="protein sequence ID" value="MFC6005894.1"/>
    <property type="molecule type" value="Genomic_DNA"/>
</dbReference>
<dbReference type="Gene3D" id="3.60.110.10">
    <property type="entry name" value="Carbon-nitrogen hydrolase"/>
    <property type="match status" value="1"/>
</dbReference>
<feature type="domain" description="CN hydrolase" evidence="3">
    <location>
        <begin position="4"/>
        <end position="253"/>
    </location>
</feature>
<dbReference type="Proteomes" id="UP001596189">
    <property type="component" value="Unassembled WGS sequence"/>
</dbReference>
<gene>
    <name evidence="4" type="ORF">ACFQDO_02020</name>
</gene>
<dbReference type="InterPro" id="IPR050345">
    <property type="entry name" value="Aliph_Amidase/BUP"/>
</dbReference>
<dbReference type="Pfam" id="PF00795">
    <property type="entry name" value="CN_hydrolase"/>
    <property type="match status" value="1"/>
</dbReference>
<accession>A0ABW1J9G1</accession>
<sequence length="312" mass="32919">MRAFTAAAVQLAPDPSSLTPDSIAGNCARAADWVRRCAQQTGAELVVLPETASTGFTPGIGPDALWDLVSAVPGPVTEPLQEAAQATGSHVVWGTYERGPERGTVYNASVLIGPDGGVLGVYRKTQPFCTEDVARGGWVTPGDSVTVTDTELGRIGMAICFDGDFPELWRIQAVQGAEVIVRPSALLRSADIAELTSRARAYDNHVYVVAANATGTDPAGVHYFGNSHIVDPTSHTVARAASHECWVTARLDPATAMASLTPGSSVPQSFDHLAERNLDVIRRYADDLQAPARSSFPHGAPHAATEDPADRP</sequence>